<evidence type="ECO:0000256" key="2">
    <source>
        <dbReference type="SAM" id="SignalP"/>
    </source>
</evidence>
<dbReference type="InterPro" id="IPR025060">
    <property type="entry name" value="DUF3999"/>
</dbReference>
<dbReference type="Proteomes" id="UP000321362">
    <property type="component" value="Chromosome"/>
</dbReference>
<feature type="signal peptide" evidence="2">
    <location>
        <begin position="1"/>
        <end position="27"/>
    </location>
</feature>
<keyword evidence="2" id="KW-0732">Signal</keyword>
<gene>
    <name evidence="3" type="ORF">FSB76_16235</name>
</gene>
<name>A0A5B8W337_9SPHI</name>
<keyword evidence="1" id="KW-0812">Transmembrane</keyword>
<evidence type="ECO:0000256" key="1">
    <source>
        <dbReference type="SAM" id="Phobius"/>
    </source>
</evidence>
<evidence type="ECO:0000313" key="3">
    <source>
        <dbReference type="EMBL" id="QEC77415.1"/>
    </source>
</evidence>
<dbReference type="AlphaFoldDB" id="A0A5B8W337"/>
<evidence type="ECO:0000313" key="4">
    <source>
        <dbReference type="Proteomes" id="UP000321362"/>
    </source>
</evidence>
<keyword evidence="1" id="KW-0472">Membrane</keyword>
<dbReference type="OrthoDB" id="994644at2"/>
<keyword evidence="1" id="KW-1133">Transmembrane helix</keyword>
<organism evidence="3 4">
    <name type="scientific">Mucilaginibacter ginsenosidivorax</name>
    <dbReference type="NCBI Taxonomy" id="862126"/>
    <lineage>
        <taxon>Bacteria</taxon>
        <taxon>Pseudomonadati</taxon>
        <taxon>Bacteroidota</taxon>
        <taxon>Sphingobacteriia</taxon>
        <taxon>Sphingobacteriales</taxon>
        <taxon>Sphingobacteriaceae</taxon>
        <taxon>Mucilaginibacter</taxon>
    </lineage>
</organism>
<feature type="transmembrane region" description="Helical" evidence="1">
    <location>
        <begin position="380"/>
        <end position="398"/>
    </location>
</feature>
<reference evidence="3 4" key="1">
    <citation type="journal article" date="2013" name="J. Microbiol.">
        <title>Mucilaginibacter ginsenosidivorax sp. nov., with ginsenoside converting activity isolated from sediment.</title>
        <authorList>
            <person name="Kim J.K."/>
            <person name="Choi T.E."/>
            <person name="Liu Q.M."/>
            <person name="Park H.Y."/>
            <person name="Yi T.H."/>
            <person name="Yoon M.H."/>
            <person name="Kim S.C."/>
            <person name="Im W.T."/>
        </authorList>
    </citation>
    <scope>NUCLEOTIDE SEQUENCE [LARGE SCALE GENOMIC DNA]</scope>
    <source>
        <strain evidence="3 4">KHI28</strain>
    </source>
</reference>
<dbReference type="EMBL" id="CP042437">
    <property type="protein sequence ID" value="QEC77415.1"/>
    <property type="molecule type" value="Genomic_DNA"/>
</dbReference>
<accession>A0A5B8W337</accession>
<keyword evidence="4" id="KW-1185">Reference proteome</keyword>
<sequence length="413" mass="46165">MMKLLKIRKTNIALTAFFCGLMFTASAQKSFKYGAALQQVDSTGFYRISLKPGFVAKARNDMADIRIADTKGKFVPYIQAGSLPQKNQQSFVVFNRIDRHLPTDTGTTYVVENKTGLALDKLWIKLQNTAVQRKVNLVGSDDLQQWFAIQESIPLQEAVQNSEGTYMQLLSFPASSYRYLKILVDDKNKTPIKFLQAGIYTEYAKTLAYTPIPSLQFTHADSNKTTFINIKLNDNYQVNKLHLNISAPKYFKRNITVYQIIGSYKEAVAEAELNSTKNNDLLFSSKASQLLLQIANGDNQPLTITGIDAYQTDQYLVSYLDGKQSYRLLAGDSTAQAPEYDLKFFADSIKGNIPTISHGAVVKNNTVLLVQTKADKDYTVLIWLAIVIALGLLLLLTLKMTKEVGKKVGDKNS</sequence>
<feature type="chain" id="PRO_5022806515" evidence="2">
    <location>
        <begin position="28"/>
        <end position="413"/>
    </location>
</feature>
<dbReference type="KEGG" id="mgk:FSB76_16235"/>
<protein>
    <submittedName>
        <fullName evidence="3">DUF3999 domain-containing protein</fullName>
    </submittedName>
</protein>
<proteinExistence type="predicted"/>
<dbReference type="RefSeq" id="WP_147055083.1">
    <property type="nucleotide sequence ID" value="NZ_CP042437.1"/>
</dbReference>
<dbReference type="Pfam" id="PF13163">
    <property type="entry name" value="DUF3999"/>
    <property type="match status" value="1"/>
</dbReference>